<evidence type="ECO:0000313" key="1">
    <source>
        <dbReference type="EMBL" id="CNE48546.1"/>
    </source>
</evidence>
<reference evidence="1 2" key="1">
    <citation type="submission" date="2015-03" db="EMBL/GenBank/DDBJ databases">
        <authorList>
            <consortium name="Pathogen Informatics"/>
            <person name="Murphy D."/>
        </authorList>
    </citation>
    <scope>NUCLEOTIDE SEQUENCE [LARGE SCALE GENOMIC DNA]</scope>
    <source>
        <strain evidence="1 2">IP05342</strain>
    </source>
</reference>
<dbReference type="Proteomes" id="UP000041601">
    <property type="component" value="Unassembled WGS sequence"/>
</dbReference>
<accession>A0ABM9S8V3</accession>
<comment type="caution">
    <text evidence="1">The sequence shown here is derived from an EMBL/GenBank/DDBJ whole genome shotgun (WGS) entry which is preliminary data.</text>
</comment>
<name>A0ABM9S8V3_YEREN</name>
<keyword evidence="2" id="KW-1185">Reference proteome</keyword>
<dbReference type="RefSeq" id="WP_050156775.1">
    <property type="nucleotide sequence ID" value="NZ_CPXJ01000061.1"/>
</dbReference>
<evidence type="ECO:0000313" key="2">
    <source>
        <dbReference type="Proteomes" id="UP000041601"/>
    </source>
</evidence>
<organism evidence="1 2">
    <name type="scientific">Yersinia enterocolitica</name>
    <dbReference type="NCBI Taxonomy" id="630"/>
    <lineage>
        <taxon>Bacteria</taxon>
        <taxon>Pseudomonadati</taxon>
        <taxon>Pseudomonadota</taxon>
        <taxon>Gammaproteobacteria</taxon>
        <taxon>Enterobacterales</taxon>
        <taxon>Yersiniaceae</taxon>
        <taxon>Yersinia</taxon>
    </lineage>
</organism>
<protein>
    <submittedName>
        <fullName evidence="1">Uncharacterized protein</fullName>
    </submittedName>
</protein>
<sequence length="169" mass="19593">MDKREFKGLIYFSTSYRILEQNNPAALYFHEAFKSFWRNGFHPSIGKYIPFSRPTEILSLSLCHAHVDAGAYSGRSKTSTKECWDSWATGIGWIRPTSDSFISYAVNSKRDVYVISYLDDKAHDLSERAEFTDHAISEAYKFYAETKTTPLPLDQHHTLFDDCWLKDKK</sequence>
<gene>
    <name evidence="1" type="ORF">ERS137959_03904</name>
</gene>
<dbReference type="EMBL" id="CPXJ01000061">
    <property type="protein sequence ID" value="CNE48546.1"/>
    <property type="molecule type" value="Genomic_DNA"/>
</dbReference>
<proteinExistence type="predicted"/>